<feature type="compositionally biased region" description="Low complexity" evidence="1">
    <location>
        <begin position="96"/>
        <end position="109"/>
    </location>
</feature>
<evidence type="ECO:0000313" key="4">
    <source>
        <dbReference type="Proteomes" id="UP000196816"/>
    </source>
</evidence>
<dbReference type="EC" id="2.5.1.15" evidence="3"/>
<dbReference type="Pfam" id="PF11843">
    <property type="entry name" value="DUF3363"/>
    <property type="match status" value="1"/>
</dbReference>
<dbReference type="AlphaFoldDB" id="A0AAC9SVF6"/>
<keyword evidence="3" id="KW-0808">Transferase</keyword>
<evidence type="ECO:0000259" key="2">
    <source>
        <dbReference type="Pfam" id="PF03432"/>
    </source>
</evidence>
<reference evidence="3 4" key="1">
    <citation type="submission" date="2017-06" db="EMBL/GenBank/DDBJ databases">
        <title>Genome sequence of Acetobacter pasteurianus subsp. pasteurianus strain SRCM101468.</title>
        <authorList>
            <person name="Cho S.H."/>
        </authorList>
    </citation>
    <scope>NUCLEOTIDE SEQUENCE [LARGE SCALE GENOMIC DNA]</scope>
    <source>
        <strain evidence="3 4">SRCM101468</strain>
    </source>
</reference>
<sequence length="632" mass="69889">MRGEIKGRTLRLGWGVGFPAFFRSPGKVSLLLAMFADPVLPCCSGLFRTLEGLMARENDFQPRLGRIRSPRAQRLKPFVAQALASAQRAGGGGFRSGRSSGGSRSSFGRGRVAAARANRLLTSRARRVTVKARVVRHSGRKAPLAAHLRYLRREGVTKDGEKARLFGPGIDDADPKAFAERCEDDRHHFRFIVSPEDAPDMADLKGYARELVGQMEKDLGTKLDWVGVDHWNTRHPHVHILVRGVAEDGSDLVISRDYIKDGLRARAQDLVTQELGQRNDIEIQRALERQVDAEYWTQLDRQLARDAGRNGIIDMAPAPNRQPDPFEALKVGRLRRLEGLGLAHQIGQGQWLLDESAEATLRELGERGDIIKRIHRSLAERGIERSTSSYVLAGESLDVSVIGRLVDRGLDDELKGTAYAVIDGVDGRTHHVRFPDLDATGDGAMGSVVELRAFDDRKGQRRVALAVRSDLSIESQVTVRGATWLDRQAVARDPVALGQAGFGAEVREAMERRAEQLIEQGLAERRAHGVILARNLIGTLRDREVREVGERLATETGRTFSQSASGDYVTGTYRQRMVLASGRYAMIDDGLQFQLVPWTPSLEKQHGQHVSGVARGDGGIDWSFTRNRGLGL</sequence>
<protein>
    <submittedName>
        <fullName evidence="3">Dihydropteroate synthase</fullName>
        <ecNumber evidence="3">2.5.1.15</ecNumber>
    </submittedName>
</protein>
<dbReference type="InterPro" id="IPR005094">
    <property type="entry name" value="Endonuclease_MobA/VirD2"/>
</dbReference>
<dbReference type="EMBL" id="CP021922">
    <property type="protein sequence ID" value="ASC06856.1"/>
    <property type="molecule type" value="Genomic_DNA"/>
</dbReference>
<dbReference type="Pfam" id="PF03432">
    <property type="entry name" value="Relaxase"/>
    <property type="match status" value="1"/>
</dbReference>
<feature type="region of interest" description="Disordered" evidence="1">
    <location>
        <begin position="89"/>
        <end position="109"/>
    </location>
</feature>
<dbReference type="GO" id="GO:0004156">
    <property type="term" value="F:dihydropteroate synthase activity"/>
    <property type="evidence" value="ECO:0007669"/>
    <property type="project" value="UniProtKB-EC"/>
</dbReference>
<name>A0AAC9SVF6_ACEPA</name>
<organism evidence="3 4">
    <name type="scientific">Acetobacter pasteurianus subsp. pasteurianus</name>
    <dbReference type="NCBI Taxonomy" id="481145"/>
    <lineage>
        <taxon>Bacteria</taxon>
        <taxon>Pseudomonadati</taxon>
        <taxon>Pseudomonadota</taxon>
        <taxon>Alphaproteobacteria</taxon>
        <taxon>Acetobacterales</taxon>
        <taxon>Acetobacteraceae</taxon>
        <taxon>Acetobacter</taxon>
    </lineage>
</organism>
<evidence type="ECO:0000256" key="1">
    <source>
        <dbReference type="SAM" id="MobiDB-lite"/>
    </source>
</evidence>
<dbReference type="Proteomes" id="UP000196816">
    <property type="component" value="Chromosome"/>
</dbReference>
<dbReference type="InterPro" id="IPR021795">
    <property type="entry name" value="DUF3363"/>
</dbReference>
<gene>
    <name evidence="3" type="primary">sul1</name>
    <name evidence="3" type="ORF">S101468_02654</name>
</gene>
<accession>A0AAC9SVF6</accession>
<evidence type="ECO:0000313" key="3">
    <source>
        <dbReference type="EMBL" id="ASC06856.1"/>
    </source>
</evidence>
<proteinExistence type="predicted"/>
<feature type="domain" description="MobA/VirD2-like nuclease" evidence="2">
    <location>
        <begin position="179"/>
        <end position="258"/>
    </location>
</feature>